<proteinExistence type="predicted"/>
<name>A0A843UBB5_COLES</name>
<reference evidence="1" key="1">
    <citation type="submission" date="2017-07" db="EMBL/GenBank/DDBJ databases">
        <title>Taro Niue Genome Assembly and Annotation.</title>
        <authorList>
            <person name="Atibalentja N."/>
            <person name="Keating K."/>
            <person name="Fields C.J."/>
        </authorList>
    </citation>
    <scope>NUCLEOTIDE SEQUENCE</scope>
    <source>
        <strain evidence="1">Niue_2</strain>
        <tissue evidence="1">Leaf</tissue>
    </source>
</reference>
<accession>A0A843UBB5</accession>
<evidence type="ECO:0000313" key="1">
    <source>
        <dbReference type="EMBL" id="MQL79240.1"/>
    </source>
</evidence>
<protein>
    <submittedName>
        <fullName evidence="1">Uncharacterized protein</fullName>
    </submittedName>
</protein>
<gene>
    <name evidence="1" type="ORF">Taro_011673</name>
</gene>
<dbReference type="EMBL" id="NMUH01000442">
    <property type="protein sequence ID" value="MQL79240.1"/>
    <property type="molecule type" value="Genomic_DNA"/>
</dbReference>
<dbReference type="AlphaFoldDB" id="A0A843UBB5"/>
<dbReference type="Proteomes" id="UP000652761">
    <property type="component" value="Unassembled WGS sequence"/>
</dbReference>
<evidence type="ECO:0000313" key="2">
    <source>
        <dbReference type="Proteomes" id="UP000652761"/>
    </source>
</evidence>
<comment type="caution">
    <text evidence="1">The sequence shown here is derived from an EMBL/GenBank/DDBJ whole genome shotgun (WGS) entry which is preliminary data.</text>
</comment>
<sequence>MPRVGDVHVEGPYCQEVPKPHLCNPSLLGLHQCPVPCPTQVQCHSCCPVDEPRGGESYVQSLSNNSGFH</sequence>
<keyword evidence="2" id="KW-1185">Reference proteome</keyword>
<organism evidence="1 2">
    <name type="scientific">Colocasia esculenta</name>
    <name type="common">Wild taro</name>
    <name type="synonym">Arum esculentum</name>
    <dbReference type="NCBI Taxonomy" id="4460"/>
    <lineage>
        <taxon>Eukaryota</taxon>
        <taxon>Viridiplantae</taxon>
        <taxon>Streptophyta</taxon>
        <taxon>Embryophyta</taxon>
        <taxon>Tracheophyta</taxon>
        <taxon>Spermatophyta</taxon>
        <taxon>Magnoliopsida</taxon>
        <taxon>Liliopsida</taxon>
        <taxon>Araceae</taxon>
        <taxon>Aroideae</taxon>
        <taxon>Colocasieae</taxon>
        <taxon>Colocasia</taxon>
    </lineage>
</organism>